<evidence type="ECO:0000256" key="6">
    <source>
        <dbReference type="RuleBase" id="RU004355"/>
    </source>
</evidence>
<gene>
    <name evidence="5" type="primary">xseA</name>
    <name evidence="11" type="ORF">DNX69_21750</name>
</gene>
<feature type="region of interest" description="Disordered" evidence="8">
    <location>
        <begin position="503"/>
        <end position="537"/>
    </location>
</feature>
<dbReference type="Pfam" id="PF13742">
    <property type="entry name" value="tRNA_anti_2"/>
    <property type="match status" value="1"/>
</dbReference>
<dbReference type="InterPro" id="IPR020579">
    <property type="entry name" value="Exonuc_VII_lsu_C"/>
</dbReference>
<keyword evidence="4 5" id="KW-0269">Exonuclease</keyword>
<evidence type="ECO:0000256" key="5">
    <source>
        <dbReference type="HAMAP-Rule" id="MF_00378"/>
    </source>
</evidence>
<dbReference type="PANTHER" id="PTHR30008">
    <property type="entry name" value="EXODEOXYRIBONUCLEASE 7 LARGE SUBUNIT"/>
    <property type="match status" value="1"/>
</dbReference>
<feature type="domain" description="Exonuclease VII large subunit C-terminal" evidence="9">
    <location>
        <begin position="133"/>
        <end position="406"/>
    </location>
</feature>
<dbReference type="EMBL" id="QKQS01000026">
    <property type="protein sequence ID" value="PZA09962.1"/>
    <property type="molecule type" value="Genomic_DNA"/>
</dbReference>
<sequence>MARLQSPQALANVGEFTVSELSQALKRTVEDTYGHVRVRGEITGFRGPHSSGHCYFALKDEGAKIEAVIWKGVAGRMRFKPQEGLEVIATGKLTTYPGSSKYQIVIEALEPAGVGALMALMEERKKKLAAEGLFDEARKQLLPWLPEVIGVVTSPTGAVIRDILHRLEDRFPRRVLVWPVRVQGEGSAEQIAAAIHGFNALPEDGPIPRPDLLIVARGGGSLEDLWSFNEEIVVRAAADSMIPLISAVGHETDVTLIDFASDKRAPTPTAAAEMAVPVRAELFVEVGGLARRMLSSWQRGQDFRRNELRAAARALPGASDLLAIPRQRLDSASASLPRALRANTHAHHRRFAAAAAGMTMKVLRAQVSHAAHRLDVSGTQLQRCARATLRHRRERFEGLAVRLQASKLANAQAQRMQIAREQERLQRLAERARRALTTLLERRQARVDATGKLLTALSYRGVLARGFALVRDADGRSLHAAASVSAGVRLSVEFADGRIGVTADGGSGSPVEAAKPSSTPAKAPKRPAKPAGQGSLF</sequence>
<comment type="similarity">
    <text evidence="5 6">Belongs to the XseA family.</text>
</comment>
<proteinExistence type="inferred from homology"/>
<dbReference type="OrthoDB" id="9802795at2"/>
<keyword evidence="2 5" id="KW-0540">Nuclease</keyword>
<dbReference type="GO" id="GO:0009318">
    <property type="term" value="C:exodeoxyribonuclease VII complex"/>
    <property type="evidence" value="ECO:0007669"/>
    <property type="project" value="UniProtKB-UniRule"/>
</dbReference>
<dbReference type="InterPro" id="IPR003753">
    <property type="entry name" value="Exonuc_VII_L"/>
</dbReference>
<evidence type="ECO:0000256" key="7">
    <source>
        <dbReference type="SAM" id="Coils"/>
    </source>
</evidence>
<evidence type="ECO:0000256" key="4">
    <source>
        <dbReference type="ARBA" id="ARBA00022839"/>
    </source>
</evidence>
<dbReference type="Pfam" id="PF02601">
    <property type="entry name" value="Exonuc_VII_L"/>
    <property type="match status" value="1"/>
</dbReference>
<evidence type="ECO:0000256" key="1">
    <source>
        <dbReference type="ARBA" id="ARBA00022490"/>
    </source>
</evidence>
<evidence type="ECO:0000259" key="10">
    <source>
        <dbReference type="Pfam" id="PF13742"/>
    </source>
</evidence>
<feature type="domain" description="OB-fold nucleic acid binding" evidence="10">
    <location>
        <begin position="16"/>
        <end position="109"/>
    </location>
</feature>
<evidence type="ECO:0000256" key="3">
    <source>
        <dbReference type="ARBA" id="ARBA00022801"/>
    </source>
</evidence>
<evidence type="ECO:0000256" key="8">
    <source>
        <dbReference type="SAM" id="MobiDB-lite"/>
    </source>
</evidence>
<dbReference type="CDD" id="cd04489">
    <property type="entry name" value="ExoVII_LU_OBF"/>
    <property type="match status" value="1"/>
</dbReference>
<protein>
    <recommendedName>
        <fullName evidence="5">Exodeoxyribonuclease 7 large subunit</fullName>
        <ecNumber evidence="5">3.1.11.6</ecNumber>
    </recommendedName>
    <alternativeName>
        <fullName evidence="5">Exodeoxyribonuclease VII large subunit</fullName>
        <shortName evidence="5">Exonuclease VII large subunit</shortName>
    </alternativeName>
</protein>
<comment type="function">
    <text evidence="5">Bidirectionally degrades single-stranded DNA into large acid-insoluble oligonucleotides, which are then degraded further into small acid-soluble oligonucleotides.</text>
</comment>
<dbReference type="HAMAP" id="MF_00378">
    <property type="entry name" value="Exonuc_7_L"/>
    <property type="match status" value="1"/>
</dbReference>
<dbReference type="Proteomes" id="UP000248134">
    <property type="component" value="Unassembled WGS sequence"/>
</dbReference>
<dbReference type="AlphaFoldDB" id="A0A323UAT0"/>
<dbReference type="NCBIfam" id="TIGR00237">
    <property type="entry name" value="xseA"/>
    <property type="match status" value="1"/>
</dbReference>
<comment type="subcellular location">
    <subcellularLocation>
        <location evidence="5 6">Cytoplasm</location>
    </subcellularLocation>
</comment>
<comment type="subunit">
    <text evidence="5">Heterooligomer composed of large and small subunits.</text>
</comment>
<keyword evidence="1 5" id="KW-0963">Cytoplasm</keyword>
<name>A0A323UAT0_RHOPL</name>
<feature type="coiled-coil region" evidence="7">
    <location>
        <begin position="408"/>
        <end position="442"/>
    </location>
</feature>
<comment type="catalytic activity">
    <reaction evidence="5 6">
        <text>Exonucleolytic cleavage in either 5'- to 3'- or 3'- to 5'-direction to yield nucleoside 5'-phosphates.</text>
        <dbReference type="EC" id="3.1.11.6"/>
    </reaction>
</comment>
<dbReference type="InterPro" id="IPR025824">
    <property type="entry name" value="OB-fold_nuc-bd_dom"/>
</dbReference>
<keyword evidence="7" id="KW-0175">Coiled coil</keyword>
<evidence type="ECO:0000313" key="11">
    <source>
        <dbReference type="EMBL" id="PZA09962.1"/>
    </source>
</evidence>
<dbReference type="GO" id="GO:0008855">
    <property type="term" value="F:exodeoxyribonuclease VII activity"/>
    <property type="evidence" value="ECO:0007669"/>
    <property type="project" value="UniProtKB-UniRule"/>
</dbReference>
<evidence type="ECO:0000313" key="12">
    <source>
        <dbReference type="Proteomes" id="UP000248134"/>
    </source>
</evidence>
<dbReference type="GO" id="GO:0005737">
    <property type="term" value="C:cytoplasm"/>
    <property type="evidence" value="ECO:0007669"/>
    <property type="project" value="UniProtKB-SubCell"/>
</dbReference>
<reference evidence="11 12" key="1">
    <citation type="submission" date="2018-06" db="EMBL/GenBank/DDBJ databases">
        <title>Draft Whole-Genome Sequence of the purple photosynthetic bacterium Rhodospeudomonas palustris XCP.</title>
        <authorList>
            <person name="Rayyan A."/>
            <person name="Meyer T.E."/>
            <person name="Kyndt J.A."/>
        </authorList>
    </citation>
    <scope>NUCLEOTIDE SEQUENCE [LARGE SCALE GENOMIC DNA]</scope>
    <source>
        <strain evidence="11 12">XCP</strain>
    </source>
</reference>
<dbReference type="RefSeq" id="WP_110788069.1">
    <property type="nucleotide sequence ID" value="NZ_QKQS01000026.1"/>
</dbReference>
<dbReference type="EC" id="3.1.11.6" evidence="5"/>
<feature type="compositionally biased region" description="Low complexity" evidence="8">
    <location>
        <begin position="513"/>
        <end position="522"/>
    </location>
</feature>
<dbReference type="GO" id="GO:0006308">
    <property type="term" value="P:DNA catabolic process"/>
    <property type="evidence" value="ECO:0007669"/>
    <property type="project" value="UniProtKB-UniRule"/>
</dbReference>
<organism evidence="11 12">
    <name type="scientific">Rhodopseudomonas palustris</name>
    <dbReference type="NCBI Taxonomy" id="1076"/>
    <lineage>
        <taxon>Bacteria</taxon>
        <taxon>Pseudomonadati</taxon>
        <taxon>Pseudomonadota</taxon>
        <taxon>Alphaproteobacteria</taxon>
        <taxon>Hyphomicrobiales</taxon>
        <taxon>Nitrobacteraceae</taxon>
        <taxon>Rhodopseudomonas</taxon>
    </lineage>
</organism>
<keyword evidence="3 5" id="KW-0378">Hydrolase</keyword>
<evidence type="ECO:0000256" key="2">
    <source>
        <dbReference type="ARBA" id="ARBA00022722"/>
    </source>
</evidence>
<comment type="caution">
    <text evidence="11">The sequence shown here is derived from an EMBL/GenBank/DDBJ whole genome shotgun (WGS) entry which is preliminary data.</text>
</comment>
<evidence type="ECO:0000259" key="9">
    <source>
        <dbReference type="Pfam" id="PF02601"/>
    </source>
</evidence>
<dbReference type="GO" id="GO:0003676">
    <property type="term" value="F:nucleic acid binding"/>
    <property type="evidence" value="ECO:0007669"/>
    <property type="project" value="InterPro"/>
</dbReference>
<dbReference type="PANTHER" id="PTHR30008:SF0">
    <property type="entry name" value="EXODEOXYRIBONUCLEASE 7 LARGE SUBUNIT"/>
    <property type="match status" value="1"/>
</dbReference>
<accession>A0A323UAT0</accession>